<dbReference type="OrthoDB" id="9802507at2"/>
<dbReference type="InterPro" id="IPR010918">
    <property type="entry name" value="PurM-like_C_dom"/>
</dbReference>
<dbReference type="HAMAP" id="MF_00741">
    <property type="entry name" value="AIRS"/>
    <property type="match status" value="1"/>
</dbReference>
<dbReference type="InterPro" id="IPR004733">
    <property type="entry name" value="PurM_cligase"/>
</dbReference>
<dbReference type="Pfam" id="PF02769">
    <property type="entry name" value="AIRS_C"/>
    <property type="match status" value="1"/>
</dbReference>
<dbReference type="GO" id="GO:0005524">
    <property type="term" value="F:ATP binding"/>
    <property type="evidence" value="ECO:0007669"/>
    <property type="project" value="UniProtKB-KW"/>
</dbReference>
<dbReference type="Pfam" id="PF00586">
    <property type="entry name" value="AIRS"/>
    <property type="match status" value="1"/>
</dbReference>
<dbReference type="RefSeq" id="WP_133627326.1">
    <property type="nucleotide sequence ID" value="NZ_SOAZ01000004.1"/>
</dbReference>
<sequence length="331" mass="36229">MISYKDSGVNIEEGYKTVNLIKKHSKKTFIPGVINDIGSFAGMFELSGYKNPVLVSGTDGVGTKLEIAYKMKRYDTVGIDCTAMCVNDILCHGAKPLFFLDYIACGKLDAQIAESLVRGVSVGCLQAGCALIGGETAEMPGFYRDGEYDIAGFAVGIVEKDSIVDGSTIQDGDILIGIESSGIHSNGYSLVRKLIKNLDMDFNGKKMGDVLLEPTKIYVKTILSLMKRFNIKGMAHITGGGFIENIPRMFRDEFTAIIHRDSFKVHDIFKYIMSLGVNEDEMYNTFNMGIGFVICVDPKMADEIVNEIERMGDRAYKIGYVQAGGAGVCIK</sequence>
<dbReference type="GO" id="GO:0046084">
    <property type="term" value="P:adenine biosynthetic process"/>
    <property type="evidence" value="ECO:0007669"/>
    <property type="project" value="TreeGrafter"/>
</dbReference>
<dbReference type="InterPro" id="IPR036676">
    <property type="entry name" value="PurM-like_C_sf"/>
</dbReference>
<dbReference type="GO" id="GO:0006189">
    <property type="term" value="P:'de novo' IMP biosynthetic process"/>
    <property type="evidence" value="ECO:0007669"/>
    <property type="project" value="UniProtKB-UniRule"/>
</dbReference>
<keyword evidence="7 15" id="KW-0436">Ligase</keyword>
<evidence type="ECO:0000256" key="8">
    <source>
        <dbReference type="ARBA" id="ARBA00022741"/>
    </source>
</evidence>
<dbReference type="SUPFAM" id="SSF55326">
    <property type="entry name" value="PurM N-terminal domain-like"/>
    <property type="match status" value="1"/>
</dbReference>
<accession>A0A4V3ETK0</accession>
<evidence type="ECO:0000256" key="7">
    <source>
        <dbReference type="ARBA" id="ARBA00022598"/>
    </source>
</evidence>
<name>A0A4V3ETK0_9CLOT</name>
<dbReference type="GO" id="GO:0005829">
    <property type="term" value="C:cytosol"/>
    <property type="evidence" value="ECO:0007669"/>
    <property type="project" value="TreeGrafter"/>
</dbReference>
<evidence type="ECO:0000256" key="9">
    <source>
        <dbReference type="ARBA" id="ARBA00022755"/>
    </source>
</evidence>
<dbReference type="EMBL" id="SOAZ01000004">
    <property type="protein sequence ID" value="TDT62322.1"/>
    <property type="molecule type" value="Genomic_DNA"/>
</dbReference>
<dbReference type="SUPFAM" id="SSF56042">
    <property type="entry name" value="PurM C-terminal domain-like"/>
    <property type="match status" value="1"/>
</dbReference>
<gene>
    <name evidence="15" type="primary">purM</name>
    <name evidence="18" type="ORF">EDD71_10445</name>
</gene>
<dbReference type="FunFam" id="3.30.1330.10:FF:000001">
    <property type="entry name" value="Phosphoribosylformylglycinamidine cyclo-ligase"/>
    <property type="match status" value="1"/>
</dbReference>
<evidence type="ECO:0000256" key="15">
    <source>
        <dbReference type="HAMAP-Rule" id="MF_00741"/>
    </source>
</evidence>
<dbReference type="PANTHER" id="PTHR10520:SF12">
    <property type="entry name" value="TRIFUNCTIONAL PURINE BIOSYNTHETIC PROTEIN ADENOSINE-3"/>
    <property type="match status" value="1"/>
</dbReference>
<keyword evidence="19" id="KW-1185">Reference proteome</keyword>
<dbReference type="PANTHER" id="PTHR10520">
    <property type="entry name" value="TRIFUNCTIONAL PURINE BIOSYNTHETIC PROTEIN ADENOSINE-3-RELATED"/>
    <property type="match status" value="1"/>
</dbReference>
<comment type="catalytic activity">
    <reaction evidence="14 15">
        <text>2-formamido-N(1)-(5-O-phospho-beta-D-ribosyl)acetamidine + ATP = 5-amino-1-(5-phospho-beta-D-ribosyl)imidazole + ADP + phosphate + H(+)</text>
        <dbReference type="Rhea" id="RHEA:23032"/>
        <dbReference type="ChEBI" id="CHEBI:15378"/>
        <dbReference type="ChEBI" id="CHEBI:30616"/>
        <dbReference type="ChEBI" id="CHEBI:43474"/>
        <dbReference type="ChEBI" id="CHEBI:137981"/>
        <dbReference type="ChEBI" id="CHEBI:147287"/>
        <dbReference type="ChEBI" id="CHEBI:456216"/>
        <dbReference type="EC" id="6.3.3.1"/>
    </reaction>
</comment>
<comment type="subcellular location">
    <subcellularLocation>
        <location evidence="1 15">Cytoplasm</location>
    </subcellularLocation>
</comment>
<dbReference type="GO" id="GO:0004641">
    <property type="term" value="F:phosphoribosylformylglycinamidine cyclo-ligase activity"/>
    <property type="evidence" value="ECO:0007669"/>
    <property type="project" value="UniProtKB-UniRule"/>
</dbReference>
<dbReference type="InterPro" id="IPR036921">
    <property type="entry name" value="PurM-like_N_sf"/>
</dbReference>
<protein>
    <recommendedName>
        <fullName evidence="5 15">Phosphoribosylformylglycinamidine cyclo-ligase</fullName>
        <ecNumber evidence="4 15">6.3.3.1</ecNumber>
    </recommendedName>
    <alternativeName>
        <fullName evidence="12 15">AIR synthase</fullName>
    </alternativeName>
    <alternativeName>
        <fullName evidence="13 15">AIRS</fullName>
    </alternativeName>
    <alternativeName>
        <fullName evidence="11 15">Phosphoribosyl-aminoimidazole synthetase</fullName>
    </alternativeName>
</protein>
<evidence type="ECO:0000256" key="2">
    <source>
        <dbReference type="ARBA" id="ARBA00004686"/>
    </source>
</evidence>
<evidence type="ECO:0000256" key="3">
    <source>
        <dbReference type="ARBA" id="ARBA00010280"/>
    </source>
</evidence>
<evidence type="ECO:0000256" key="13">
    <source>
        <dbReference type="ARBA" id="ARBA00033093"/>
    </source>
</evidence>
<dbReference type="Proteomes" id="UP000295325">
    <property type="component" value="Unassembled WGS sequence"/>
</dbReference>
<dbReference type="Gene3D" id="3.30.1330.10">
    <property type="entry name" value="PurM-like, N-terminal domain"/>
    <property type="match status" value="1"/>
</dbReference>
<dbReference type="AlphaFoldDB" id="A0A4V3ETK0"/>
<dbReference type="Gene3D" id="3.90.650.10">
    <property type="entry name" value="PurM-like C-terminal domain"/>
    <property type="match status" value="1"/>
</dbReference>
<keyword evidence="6 15" id="KW-0963">Cytoplasm</keyword>
<evidence type="ECO:0000256" key="4">
    <source>
        <dbReference type="ARBA" id="ARBA00013047"/>
    </source>
</evidence>
<feature type="domain" description="PurM-like C-terminal" evidence="17">
    <location>
        <begin position="170"/>
        <end position="327"/>
    </location>
</feature>
<evidence type="ECO:0000256" key="6">
    <source>
        <dbReference type="ARBA" id="ARBA00022490"/>
    </source>
</evidence>
<feature type="domain" description="PurM-like N-terminal" evidence="16">
    <location>
        <begin position="53"/>
        <end position="158"/>
    </location>
</feature>
<dbReference type="GO" id="GO:0004637">
    <property type="term" value="F:phosphoribosylamine-glycine ligase activity"/>
    <property type="evidence" value="ECO:0007669"/>
    <property type="project" value="TreeGrafter"/>
</dbReference>
<dbReference type="EC" id="6.3.3.1" evidence="4 15"/>
<comment type="similarity">
    <text evidence="3 15">Belongs to the AIR synthase family.</text>
</comment>
<evidence type="ECO:0000256" key="14">
    <source>
        <dbReference type="ARBA" id="ARBA00049057"/>
    </source>
</evidence>
<evidence type="ECO:0000313" key="18">
    <source>
        <dbReference type="EMBL" id="TDT62322.1"/>
    </source>
</evidence>
<organism evidence="18 19">
    <name type="scientific">Fonticella tunisiensis</name>
    <dbReference type="NCBI Taxonomy" id="1096341"/>
    <lineage>
        <taxon>Bacteria</taxon>
        <taxon>Bacillati</taxon>
        <taxon>Bacillota</taxon>
        <taxon>Clostridia</taxon>
        <taxon>Eubacteriales</taxon>
        <taxon>Clostridiaceae</taxon>
        <taxon>Fonticella</taxon>
    </lineage>
</organism>
<evidence type="ECO:0000259" key="17">
    <source>
        <dbReference type="Pfam" id="PF02769"/>
    </source>
</evidence>
<dbReference type="FunFam" id="3.90.650.10:FF:000011">
    <property type="entry name" value="Phosphoribosylformylglycinamidine cyclo-ligase"/>
    <property type="match status" value="1"/>
</dbReference>
<evidence type="ECO:0000256" key="12">
    <source>
        <dbReference type="ARBA" id="ARBA00032931"/>
    </source>
</evidence>
<evidence type="ECO:0000313" key="19">
    <source>
        <dbReference type="Proteomes" id="UP000295325"/>
    </source>
</evidence>
<proteinExistence type="inferred from homology"/>
<evidence type="ECO:0000256" key="11">
    <source>
        <dbReference type="ARBA" id="ARBA00031908"/>
    </source>
</evidence>
<keyword evidence="10 15" id="KW-0067">ATP-binding</keyword>
<comment type="caution">
    <text evidence="18">The sequence shown here is derived from an EMBL/GenBank/DDBJ whole genome shotgun (WGS) entry which is preliminary data.</text>
</comment>
<comment type="pathway">
    <text evidence="2 15">Purine metabolism; IMP biosynthesis via de novo pathway; 5-amino-1-(5-phospho-D-ribosyl)imidazole from N(2)-formyl-N(1)-(5-phospho-D-ribosyl)glycinamide: step 2/2.</text>
</comment>
<evidence type="ECO:0000259" key="16">
    <source>
        <dbReference type="Pfam" id="PF00586"/>
    </source>
</evidence>
<reference evidence="18 19" key="1">
    <citation type="submission" date="2019-03" db="EMBL/GenBank/DDBJ databases">
        <title>Genomic Encyclopedia of Type Strains, Phase IV (KMG-IV): sequencing the most valuable type-strain genomes for metagenomic binning, comparative biology and taxonomic classification.</title>
        <authorList>
            <person name="Goeker M."/>
        </authorList>
    </citation>
    <scope>NUCLEOTIDE SEQUENCE [LARGE SCALE GENOMIC DNA]</scope>
    <source>
        <strain evidence="18 19">DSM 24455</strain>
    </source>
</reference>
<dbReference type="CDD" id="cd02196">
    <property type="entry name" value="PurM"/>
    <property type="match status" value="1"/>
</dbReference>
<evidence type="ECO:0000256" key="10">
    <source>
        <dbReference type="ARBA" id="ARBA00022840"/>
    </source>
</evidence>
<dbReference type="NCBIfam" id="TIGR00878">
    <property type="entry name" value="purM"/>
    <property type="match status" value="1"/>
</dbReference>
<evidence type="ECO:0000256" key="5">
    <source>
        <dbReference type="ARBA" id="ARBA00020367"/>
    </source>
</evidence>
<dbReference type="InterPro" id="IPR016188">
    <property type="entry name" value="PurM-like_N"/>
</dbReference>
<dbReference type="UniPathway" id="UPA00074">
    <property type="reaction ID" value="UER00129"/>
</dbReference>
<evidence type="ECO:0000256" key="1">
    <source>
        <dbReference type="ARBA" id="ARBA00004496"/>
    </source>
</evidence>
<keyword evidence="8 15" id="KW-0547">Nucleotide-binding</keyword>
<keyword evidence="9 15" id="KW-0658">Purine biosynthesis</keyword>